<dbReference type="RefSeq" id="WP_353645728.1">
    <property type="nucleotide sequence ID" value="NZ_CP159253.1"/>
</dbReference>
<protein>
    <submittedName>
        <fullName evidence="1">Uncharacterized protein</fullName>
    </submittedName>
</protein>
<accession>A0AAU8CIN6</accession>
<gene>
    <name evidence="1" type="ORF">ABVK50_15545</name>
</gene>
<evidence type="ECO:0000313" key="1">
    <source>
        <dbReference type="EMBL" id="XCG46734.1"/>
    </source>
</evidence>
<proteinExistence type="predicted"/>
<dbReference type="EMBL" id="CP159253">
    <property type="protein sequence ID" value="XCG46734.1"/>
    <property type="molecule type" value="Genomic_DNA"/>
</dbReference>
<reference evidence="1" key="1">
    <citation type="submission" date="2024-06" db="EMBL/GenBank/DDBJ databases">
        <title>Mesorhizobium karijinii sp. nov., a symbiont of the iconic Swainsona formosa from arid Australia.</title>
        <authorList>
            <person name="Hill Y.J."/>
            <person name="Watkin E.L.J."/>
            <person name="O'Hara G.W."/>
            <person name="Terpolilli J."/>
            <person name="Tye M.L."/>
            <person name="Kohlmeier M.G."/>
        </authorList>
    </citation>
    <scope>NUCLEOTIDE SEQUENCE</scope>
    <source>
        <strain evidence="1">WSM2240</strain>
    </source>
</reference>
<sequence length="122" mass="14189">MTNNIFPITLPCNNRGWSAPEFRSTFLSAKPADLTWYSYDVIIHSRTLVEFVVYDIRCSSTGGRGAEKARFNTYVLRGLTTYTVKQKARRLAEERRAKELFEKEEAIIKRYMAEIVNQLVYP</sequence>
<name>A0AAU8CIN6_9HYPH</name>
<dbReference type="AlphaFoldDB" id="A0AAU8CIN6"/>
<organism evidence="1">
    <name type="scientific">Mesorhizobium sp. WSM2240</name>
    <dbReference type="NCBI Taxonomy" id="3228851"/>
    <lineage>
        <taxon>Bacteria</taxon>
        <taxon>Pseudomonadati</taxon>
        <taxon>Pseudomonadota</taxon>
        <taxon>Alphaproteobacteria</taxon>
        <taxon>Hyphomicrobiales</taxon>
        <taxon>Phyllobacteriaceae</taxon>
        <taxon>Mesorhizobium</taxon>
    </lineage>
</organism>